<dbReference type="EMBL" id="JAODUP010000520">
    <property type="protein sequence ID" value="KAK2148024.1"/>
    <property type="molecule type" value="Genomic_DNA"/>
</dbReference>
<keyword evidence="2" id="KW-0472">Membrane</keyword>
<organism evidence="3 4">
    <name type="scientific">Paralvinella palmiformis</name>
    <dbReference type="NCBI Taxonomy" id="53620"/>
    <lineage>
        <taxon>Eukaryota</taxon>
        <taxon>Metazoa</taxon>
        <taxon>Spiralia</taxon>
        <taxon>Lophotrochozoa</taxon>
        <taxon>Annelida</taxon>
        <taxon>Polychaeta</taxon>
        <taxon>Sedentaria</taxon>
        <taxon>Canalipalpata</taxon>
        <taxon>Terebellida</taxon>
        <taxon>Terebelliformia</taxon>
        <taxon>Alvinellidae</taxon>
        <taxon>Paralvinella</taxon>
    </lineage>
</organism>
<protein>
    <submittedName>
        <fullName evidence="3">Uncharacterized protein</fullName>
    </submittedName>
</protein>
<evidence type="ECO:0000313" key="3">
    <source>
        <dbReference type="EMBL" id="KAK2148024.1"/>
    </source>
</evidence>
<evidence type="ECO:0000256" key="2">
    <source>
        <dbReference type="SAM" id="Phobius"/>
    </source>
</evidence>
<comment type="caution">
    <text evidence="3">The sequence shown here is derived from an EMBL/GenBank/DDBJ whole genome shotgun (WGS) entry which is preliminary data.</text>
</comment>
<feature type="transmembrane region" description="Helical" evidence="2">
    <location>
        <begin position="39"/>
        <end position="65"/>
    </location>
</feature>
<proteinExistence type="predicted"/>
<gene>
    <name evidence="3" type="ORF">LSH36_520g01085</name>
</gene>
<evidence type="ECO:0000313" key="4">
    <source>
        <dbReference type="Proteomes" id="UP001208570"/>
    </source>
</evidence>
<keyword evidence="2" id="KW-0812">Transmembrane</keyword>
<dbReference type="Proteomes" id="UP001208570">
    <property type="component" value="Unassembled WGS sequence"/>
</dbReference>
<reference evidence="3" key="1">
    <citation type="journal article" date="2023" name="Mol. Biol. Evol.">
        <title>Third-Generation Sequencing Reveals the Adaptive Role of the Epigenome in Three Deep-Sea Polychaetes.</title>
        <authorList>
            <person name="Perez M."/>
            <person name="Aroh O."/>
            <person name="Sun Y."/>
            <person name="Lan Y."/>
            <person name="Juniper S.K."/>
            <person name="Young C.R."/>
            <person name="Angers B."/>
            <person name="Qian P.Y."/>
        </authorList>
    </citation>
    <scope>NUCLEOTIDE SEQUENCE</scope>
    <source>
        <strain evidence="3">P08H-3</strain>
    </source>
</reference>
<keyword evidence="4" id="KW-1185">Reference proteome</keyword>
<sequence>MIVILILERSDVIQDKLEGLIKNASCSCEYLDLSSEVSLTILIGVSTPISLLVVILVLVGIYYLCCVKKSPRSSRSRIRLNQVLASDHPTSWLQTIQQTPPYSESCSNTPSSQTLPPPPPYCRYAGGQYTGPSQPPEYSVGPLQPAYPPSSGIPYPQPDTLYPHPSGAAEYPPPPATYPPPVQS</sequence>
<dbReference type="AlphaFoldDB" id="A0AAD9J7S2"/>
<feature type="compositionally biased region" description="Polar residues" evidence="1">
    <location>
        <begin position="100"/>
        <end position="114"/>
    </location>
</feature>
<feature type="region of interest" description="Disordered" evidence="1">
    <location>
        <begin position="100"/>
        <end position="184"/>
    </location>
</feature>
<name>A0AAD9J7S2_9ANNE</name>
<accession>A0AAD9J7S2</accession>
<evidence type="ECO:0000256" key="1">
    <source>
        <dbReference type="SAM" id="MobiDB-lite"/>
    </source>
</evidence>
<feature type="compositionally biased region" description="Pro residues" evidence="1">
    <location>
        <begin position="171"/>
        <end position="184"/>
    </location>
</feature>
<keyword evidence="2" id="KW-1133">Transmembrane helix</keyword>